<proteinExistence type="predicted"/>
<reference evidence="2 3" key="1">
    <citation type="submission" date="2018-10" db="EMBL/GenBank/DDBJ databases">
        <title>A high-quality apple genome assembly.</title>
        <authorList>
            <person name="Hu J."/>
        </authorList>
    </citation>
    <scope>NUCLEOTIDE SEQUENCE [LARGE SCALE GENOMIC DNA]</scope>
    <source>
        <strain evidence="3">cv. HFTH1</strain>
        <tissue evidence="2">Young leaf</tissue>
    </source>
</reference>
<evidence type="ECO:0000313" key="2">
    <source>
        <dbReference type="EMBL" id="RXH68325.1"/>
    </source>
</evidence>
<accession>A0A498HFT3</accession>
<gene>
    <name evidence="2" type="ORF">DVH24_030658</name>
</gene>
<protein>
    <submittedName>
        <fullName evidence="2">Uncharacterized protein</fullName>
    </submittedName>
</protein>
<keyword evidence="3" id="KW-1185">Reference proteome</keyword>
<evidence type="ECO:0000256" key="1">
    <source>
        <dbReference type="SAM" id="MobiDB-lite"/>
    </source>
</evidence>
<feature type="region of interest" description="Disordered" evidence="1">
    <location>
        <begin position="156"/>
        <end position="176"/>
    </location>
</feature>
<feature type="compositionally biased region" description="Basic residues" evidence="1">
    <location>
        <begin position="162"/>
        <end position="176"/>
    </location>
</feature>
<dbReference type="EMBL" id="RDQH01000343">
    <property type="protein sequence ID" value="RXH68325.1"/>
    <property type="molecule type" value="Genomic_DNA"/>
</dbReference>
<name>A0A498HFT3_MALDO</name>
<dbReference type="Proteomes" id="UP000290289">
    <property type="component" value="Chromosome 17"/>
</dbReference>
<dbReference type="AlphaFoldDB" id="A0A498HFT3"/>
<evidence type="ECO:0000313" key="3">
    <source>
        <dbReference type="Proteomes" id="UP000290289"/>
    </source>
</evidence>
<comment type="caution">
    <text evidence="2">The sequence shown here is derived from an EMBL/GenBank/DDBJ whole genome shotgun (WGS) entry which is preliminary data.</text>
</comment>
<sequence>MENLYFVPGKSRHKAPKITNFHYYHVELYFQVLDMQLNELNDRFNELITTCGIELYGTKRYALSGVATSRPGADHFLSLLNHRSTILSVLGHDHALTNSQVTSQWVTNHGSVLATFSLNFRVPTEPKASELPKGIVLGRDGNIHLRITPLGDVGCHNPPPLRARRPRRHTSGHGWL</sequence>
<organism evidence="2 3">
    <name type="scientific">Malus domestica</name>
    <name type="common">Apple</name>
    <name type="synonym">Pyrus malus</name>
    <dbReference type="NCBI Taxonomy" id="3750"/>
    <lineage>
        <taxon>Eukaryota</taxon>
        <taxon>Viridiplantae</taxon>
        <taxon>Streptophyta</taxon>
        <taxon>Embryophyta</taxon>
        <taxon>Tracheophyta</taxon>
        <taxon>Spermatophyta</taxon>
        <taxon>Magnoliopsida</taxon>
        <taxon>eudicotyledons</taxon>
        <taxon>Gunneridae</taxon>
        <taxon>Pentapetalae</taxon>
        <taxon>rosids</taxon>
        <taxon>fabids</taxon>
        <taxon>Rosales</taxon>
        <taxon>Rosaceae</taxon>
        <taxon>Amygdaloideae</taxon>
        <taxon>Maleae</taxon>
        <taxon>Malus</taxon>
    </lineage>
</organism>